<dbReference type="Proteomes" id="UP000187203">
    <property type="component" value="Unassembled WGS sequence"/>
</dbReference>
<proteinExistence type="predicted"/>
<gene>
    <name evidence="2" type="ORF">COLO4_25011</name>
</gene>
<accession>A0A1R3I574</accession>
<dbReference type="AlphaFoldDB" id="A0A1R3I574"/>
<dbReference type="EMBL" id="AWUE01018898">
    <property type="protein sequence ID" value="OMO77755.1"/>
    <property type="molecule type" value="Genomic_DNA"/>
</dbReference>
<sequence>MAPPTAPPNLITPLAHSRTENNIVSAHNTKSNPTITHITSNSSNKAHQSPTT</sequence>
<keyword evidence="3" id="KW-1185">Reference proteome</keyword>
<reference evidence="3" key="1">
    <citation type="submission" date="2013-09" db="EMBL/GenBank/DDBJ databases">
        <title>Corchorus olitorius genome sequencing.</title>
        <authorList>
            <person name="Alam M."/>
            <person name="Haque M.S."/>
            <person name="Islam M.S."/>
            <person name="Emdad E.M."/>
            <person name="Islam M.M."/>
            <person name="Ahmed B."/>
            <person name="Halim A."/>
            <person name="Hossen Q.M.M."/>
            <person name="Hossain M.Z."/>
            <person name="Ahmed R."/>
            <person name="Khan M.M."/>
            <person name="Islam R."/>
            <person name="Rashid M.M."/>
            <person name="Khan S.A."/>
            <person name="Rahman M.S."/>
            <person name="Alam M."/>
            <person name="Yahiya A.S."/>
            <person name="Khan M.S."/>
            <person name="Azam M.S."/>
            <person name="Haque T."/>
            <person name="Lashkar M.Z.H."/>
            <person name="Akhand A.I."/>
            <person name="Morshed G."/>
            <person name="Roy S."/>
            <person name="Uddin K.S."/>
            <person name="Rabeya T."/>
            <person name="Hossain A.S."/>
            <person name="Chowdhury A."/>
            <person name="Snigdha A.R."/>
            <person name="Mortoza M.S."/>
            <person name="Matin S.A."/>
            <person name="Hoque S.M.E."/>
            <person name="Islam M.K."/>
            <person name="Roy D.K."/>
            <person name="Haider R."/>
            <person name="Moosa M.M."/>
            <person name="Elias S.M."/>
            <person name="Hasan A.M."/>
            <person name="Jahan S."/>
            <person name="Shafiuddin M."/>
            <person name="Mahmood N."/>
            <person name="Shommy N.S."/>
        </authorList>
    </citation>
    <scope>NUCLEOTIDE SEQUENCE [LARGE SCALE GENOMIC DNA]</scope>
    <source>
        <strain evidence="3">cv. O-4</strain>
    </source>
</reference>
<evidence type="ECO:0000256" key="1">
    <source>
        <dbReference type="SAM" id="MobiDB-lite"/>
    </source>
</evidence>
<comment type="caution">
    <text evidence="2">The sequence shown here is derived from an EMBL/GenBank/DDBJ whole genome shotgun (WGS) entry which is preliminary data.</text>
</comment>
<protein>
    <submittedName>
        <fullName evidence="2">Uncharacterized protein</fullName>
    </submittedName>
</protein>
<organism evidence="2 3">
    <name type="scientific">Corchorus olitorius</name>
    <dbReference type="NCBI Taxonomy" id="93759"/>
    <lineage>
        <taxon>Eukaryota</taxon>
        <taxon>Viridiplantae</taxon>
        <taxon>Streptophyta</taxon>
        <taxon>Embryophyta</taxon>
        <taxon>Tracheophyta</taxon>
        <taxon>Spermatophyta</taxon>
        <taxon>Magnoliopsida</taxon>
        <taxon>eudicotyledons</taxon>
        <taxon>Gunneridae</taxon>
        <taxon>Pentapetalae</taxon>
        <taxon>rosids</taxon>
        <taxon>malvids</taxon>
        <taxon>Malvales</taxon>
        <taxon>Malvaceae</taxon>
        <taxon>Grewioideae</taxon>
        <taxon>Apeibeae</taxon>
        <taxon>Corchorus</taxon>
    </lineage>
</organism>
<evidence type="ECO:0000313" key="3">
    <source>
        <dbReference type="Proteomes" id="UP000187203"/>
    </source>
</evidence>
<name>A0A1R3I574_9ROSI</name>
<evidence type="ECO:0000313" key="2">
    <source>
        <dbReference type="EMBL" id="OMO77755.1"/>
    </source>
</evidence>
<feature type="region of interest" description="Disordered" evidence="1">
    <location>
        <begin position="26"/>
        <end position="52"/>
    </location>
</feature>